<dbReference type="Proteomes" id="UP000243073">
    <property type="component" value="Unassembled WGS sequence"/>
</dbReference>
<organism evidence="1 2">
    <name type="scientific">Oceanisphaera psychrotolerans</name>
    <dbReference type="NCBI Taxonomy" id="1414654"/>
    <lineage>
        <taxon>Bacteria</taxon>
        <taxon>Pseudomonadati</taxon>
        <taxon>Pseudomonadota</taxon>
        <taxon>Gammaproteobacteria</taxon>
        <taxon>Aeromonadales</taxon>
        <taxon>Aeromonadaceae</taxon>
        <taxon>Oceanisphaera</taxon>
    </lineage>
</organism>
<evidence type="ECO:0000313" key="2">
    <source>
        <dbReference type="Proteomes" id="UP000243073"/>
    </source>
</evidence>
<dbReference type="AlphaFoldDB" id="A0A1J4QDL8"/>
<dbReference type="EMBL" id="MDKE01000055">
    <property type="protein sequence ID" value="OIN05607.1"/>
    <property type="molecule type" value="Genomic_DNA"/>
</dbReference>
<dbReference type="STRING" id="1414654.BFR47_05320"/>
<keyword evidence="2" id="KW-1185">Reference proteome</keyword>
<accession>A0A1J4QDL8</accession>
<dbReference type="RefSeq" id="WP_071473816.1">
    <property type="nucleotide sequence ID" value="NZ_MDKE01000055.1"/>
</dbReference>
<evidence type="ECO:0000313" key="1">
    <source>
        <dbReference type="EMBL" id="OIN05607.1"/>
    </source>
</evidence>
<proteinExistence type="predicted"/>
<comment type="caution">
    <text evidence="1">The sequence shown here is derived from an EMBL/GenBank/DDBJ whole genome shotgun (WGS) entry which is preliminary data.</text>
</comment>
<reference evidence="1 2" key="1">
    <citation type="submission" date="2016-07" db="EMBL/GenBank/DDBJ databases">
        <title>Draft Genome Sequence of Oceanisphaera psychrotolerans, isolated from coastal sediment samples.</title>
        <authorList>
            <person name="Zhuo S."/>
            <person name="Ruan Z."/>
        </authorList>
    </citation>
    <scope>NUCLEOTIDE SEQUENCE [LARGE SCALE GENOMIC DNA]</scope>
    <source>
        <strain evidence="1 2">LAM-WHM-ZC</strain>
    </source>
</reference>
<protein>
    <submittedName>
        <fullName evidence="1">Uncharacterized protein</fullName>
    </submittedName>
</protein>
<name>A0A1J4QDL8_9GAMM</name>
<sequence>MEAQHEISACYGFSGAEDKAIGAKEYAVPGLVFIAVMLIKHQTHQAGARPIRSKRLAPE</sequence>
<gene>
    <name evidence="1" type="ORF">BFR47_05320</name>
</gene>